<organism evidence="1 2">
    <name type="scientific">Glacieibacterium frigidum</name>
    <dbReference type="NCBI Taxonomy" id="2593303"/>
    <lineage>
        <taxon>Bacteria</taxon>
        <taxon>Pseudomonadati</taxon>
        <taxon>Pseudomonadota</taxon>
        <taxon>Alphaproteobacteria</taxon>
        <taxon>Sphingomonadales</taxon>
        <taxon>Sphingosinicellaceae</taxon>
        <taxon>Glacieibacterium</taxon>
    </lineage>
</organism>
<reference evidence="1 2" key="1">
    <citation type="submission" date="2019-07" db="EMBL/GenBank/DDBJ databases">
        <title>Novel species isolated from glacier.</title>
        <authorList>
            <person name="Liu Q."/>
            <person name="Xin Y.-H."/>
        </authorList>
    </citation>
    <scope>NUCLEOTIDE SEQUENCE [LARGE SCALE GENOMIC DNA]</scope>
    <source>
        <strain evidence="1 2">LB1R16</strain>
    </source>
</reference>
<accession>A0A552U819</accession>
<dbReference type="CDD" id="cd08054">
    <property type="entry name" value="gp6"/>
    <property type="match status" value="1"/>
</dbReference>
<dbReference type="RefSeq" id="WP_144237570.1">
    <property type="nucleotide sequence ID" value="NZ_VJWA01000002.1"/>
</dbReference>
<dbReference type="NCBIfam" id="TIGR02215">
    <property type="entry name" value="phage_chp_gp8"/>
    <property type="match status" value="1"/>
</dbReference>
<dbReference type="EMBL" id="VJWA01000002">
    <property type="protein sequence ID" value="TRW14365.1"/>
    <property type="molecule type" value="Genomic_DNA"/>
</dbReference>
<dbReference type="NCBIfam" id="TIGR01560">
    <property type="entry name" value="put_DNA_pack"/>
    <property type="match status" value="1"/>
</dbReference>
<sequence length="168" mass="17452">MIAGVTPVGVDEVKAYLRLDDGHEDAVIAGLVRAATDMAEAFTGRWLIARDFTAVLAGSGGWQRLMPVPVVAITGVTGADGPLPAGACEIDIDRHGVGWVRLLSGDATTRVTVSARAGLAADWNGIPESVRAGIVRCAAQLFAARDEAAEGLPAGVTALWRPWRALAI</sequence>
<protein>
    <recommendedName>
        <fullName evidence="3">PhiE125 gp8 family phage protein</fullName>
    </recommendedName>
</protein>
<dbReference type="Proteomes" id="UP000317894">
    <property type="component" value="Unassembled WGS sequence"/>
</dbReference>
<comment type="caution">
    <text evidence="1">The sequence shown here is derived from an EMBL/GenBank/DDBJ whole genome shotgun (WGS) entry which is preliminary data.</text>
</comment>
<dbReference type="AlphaFoldDB" id="A0A552U819"/>
<keyword evidence="2" id="KW-1185">Reference proteome</keyword>
<dbReference type="InterPro" id="IPR011738">
    <property type="entry name" value="Phage_CHP"/>
</dbReference>
<evidence type="ECO:0000313" key="1">
    <source>
        <dbReference type="EMBL" id="TRW14365.1"/>
    </source>
</evidence>
<name>A0A552U819_9SPHN</name>
<evidence type="ECO:0008006" key="3">
    <source>
        <dbReference type="Google" id="ProtNLM"/>
    </source>
</evidence>
<dbReference type="Gene3D" id="1.10.3230.30">
    <property type="entry name" value="Phage gp6-like head-tail connector protein"/>
    <property type="match status" value="1"/>
</dbReference>
<proteinExistence type="predicted"/>
<dbReference type="OrthoDB" id="8478788at2"/>
<evidence type="ECO:0000313" key="2">
    <source>
        <dbReference type="Proteomes" id="UP000317894"/>
    </source>
</evidence>
<gene>
    <name evidence="1" type="ORF">FMM06_11680</name>
</gene>
<dbReference type="InterPro" id="IPR006450">
    <property type="entry name" value="Phage_HK97_gp6-like"/>
</dbReference>